<dbReference type="EMBL" id="MU006322">
    <property type="protein sequence ID" value="KAF2847885.1"/>
    <property type="molecule type" value="Genomic_DNA"/>
</dbReference>
<proteinExistence type="predicted"/>
<evidence type="ECO:0000313" key="2">
    <source>
        <dbReference type="Proteomes" id="UP000799423"/>
    </source>
</evidence>
<gene>
    <name evidence="1" type="ORF">T440DRAFT_184450</name>
</gene>
<reference evidence="1" key="1">
    <citation type="submission" date="2020-01" db="EMBL/GenBank/DDBJ databases">
        <authorList>
            <consortium name="DOE Joint Genome Institute"/>
            <person name="Haridas S."/>
            <person name="Albert R."/>
            <person name="Binder M."/>
            <person name="Bloem J."/>
            <person name="Labutti K."/>
            <person name="Salamov A."/>
            <person name="Andreopoulos B."/>
            <person name="Baker S.E."/>
            <person name="Barry K."/>
            <person name="Bills G."/>
            <person name="Bluhm B.H."/>
            <person name="Cannon C."/>
            <person name="Castanera R."/>
            <person name="Culley D.E."/>
            <person name="Daum C."/>
            <person name="Ezra D."/>
            <person name="Gonzalez J.B."/>
            <person name="Henrissat B."/>
            <person name="Kuo A."/>
            <person name="Liang C."/>
            <person name="Lipzen A."/>
            <person name="Lutzoni F."/>
            <person name="Magnuson J."/>
            <person name="Mondo S."/>
            <person name="Nolan M."/>
            <person name="Ohm R."/>
            <person name="Pangilinan J."/>
            <person name="Park H.-J."/>
            <person name="Ramirez L."/>
            <person name="Alfaro M."/>
            <person name="Sun H."/>
            <person name="Tritt A."/>
            <person name="Yoshinaga Y."/>
            <person name="Zwiers L.-H."/>
            <person name="Turgeon B.G."/>
            <person name="Goodwin S.B."/>
            <person name="Spatafora J.W."/>
            <person name="Crous P.W."/>
            <person name="Grigoriev I.V."/>
        </authorList>
    </citation>
    <scope>NUCLEOTIDE SEQUENCE</scope>
    <source>
        <strain evidence="1">IPT5</strain>
    </source>
</reference>
<accession>A0A6A7B0F7</accession>
<evidence type="ECO:0000313" key="1">
    <source>
        <dbReference type="EMBL" id="KAF2847885.1"/>
    </source>
</evidence>
<dbReference type="Proteomes" id="UP000799423">
    <property type="component" value="Unassembled WGS sequence"/>
</dbReference>
<sequence>MEACSERPCCRFRALKLCGSAASYWLSALLMIYVRHHGDLCTQYIKSTNLHYITQHFVNNRGAKPVEHAHAHAHACILQSEACNKSR</sequence>
<keyword evidence="2" id="KW-1185">Reference proteome</keyword>
<organism evidence="1 2">
    <name type="scientific">Plenodomus tracheiphilus IPT5</name>
    <dbReference type="NCBI Taxonomy" id="1408161"/>
    <lineage>
        <taxon>Eukaryota</taxon>
        <taxon>Fungi</taxon>
        <taxon>Dikarya</taxon>
        <taxon>Ascomycota</taxon>
        <taxon>Pezizomycotina</taxon>
        <taxon>Dothideomycetes</taxon>
        <taxon>Pleosporomycetidae</taxon>
        <taxon>Pleosporales</taxon>
        <taxon>Pleosporineae</taxon>
        <taxon>Leptosphaeriaceae</taxon>
        <taxon>Plenodomus</taxon>
    </lineage>
</organism>
<name>A0A6A7B0F7_9PLEO</name>
<dbReference type="AlphaFoldDB" id="A0A6A7B0F7"/>
<protein>
    <submittedName>
        <fullName evidence="1">Uncharacterized protein</fullName>
    </submittedName>
</protein>